<name>A0ABX2Q3T2_9BACT</name>
<accession>A0ABX2Q3T2</accession>
<feature type="chain" id="PRO_5046443506" description="Lipoprotein" evidence="1">
    <location>
        <begin position="31"/>
        <end position="172"/>
    </location>
</feature>
<keyword evidence="3" id="KW-1185">Reference proteome</keyword>
<evidence type="ECO:0008006" key="4">
    <source>
        <dbReference type="Google" id="ProtNLM"/>
    </source>
</evidence>
<dbReference type="RefSeq" id="WP_176900291.1">
    <property type="nucleotide sequence ID" value="NZ_JABKAV010000035.1"/>
</dbReference>
<sequence>MPARFQRLTCRAHLLLFSALLVGLPSGCMTMNQHSAVSAKQLGLNHLQLHRLKKFVDDQDRDKCDFKRTTYIKAYSYSPEVVSAHYIGLIAVSPQNSSHSSTMFFVNGRHRITPLDLKLTRCGAADYVTSIDTTAEKGRQVQVVETALRRYARELPDSLQQQIRQYFQFFYR</sequence>
<evidence type="ECO:0000313" key="3">
    <source>
        <dbReference type="Proteomes" id="UP000626554"/>
    </source>
</evidence>
<evidence type="ECO:0000313" key="2">
    <source>
        <dbReference type="EMBL" id="NVO85608.1"/>
    </source>
</evidence>
<keyword evidence="1" id="KW-0732">Signal</keyword>
<dbReference type="EMBL" id="JABKAV010000035">
    <property type="protein sequence ID" value="NVO85608.1"/>
    <property type="molecule type" value="Genomic_DNA"/>
</dbReference>
<feature type="signal peptide" evidence="1">
    <location>
        <begin position="1"/>
        <end position="30"/>
    </location>
</feature>
<reference evidence="2 3" key="1">
    <citation type="submission" date="2020-05" db="EMBL/GenBank/DDBJ databases">
        <title>Hymenobacter terrestris sp. nov. and Hymenobacter lapidiphilus sp. nov., isolated from regoliths in Antarctica.</title>
        <authorList>
            <person name="Sedlacek I."/>
            <person name="Pantucek R."/>
            <person name="Zeman M."/>
            <person name="Holochova P."/>
            <person name="Kralova S."/>
            <person name="Stankova E."/>
            <person name="Sedo O."/>
            <person name="Micenkova L."/>
            <person name="Svec P."/>
            <person name="Gupta V."/>
            <person name="Sood U."/>
            <person name="Korpole U.S."/>
            <person name="Lal R."/>
        </authorList>
    </citation>
    <scope>NUCLEOTIDE SEQUENCE [LARGE SCALE GENOMIC DNA]</scope>
    <source>
        <strain evidence="2 3">P5252</strain>
    </source>
</reference>
<protein>
    <recommendedName>
        <fullName evidence="4">Lipoprotein</fullName>
    </recommendedName>
</protein>
<evidence type="ECO:0000256" key="1">
    <source>
        <dbReference type="SAM" id="SignalP"/>
    </source>
</evidence>
<dbReference type="Proteomes" id="UP000626554">
    <property type="component" value="Unassembled WGS sequence"/>
</dbReference>
<proteinExistence type="predicted"/>
<comment type="caution">
    <text evidence="2">The sequence shown here is derived from an EMBL/GenBank/DDBJ whole genome shotgun (WGS) entry which is preliminary data.</text>
</comment>
<organism evidence="2 3">
    <name type="scientific">Hymenobacter terrestris</name>
    <dbReference type="NCBI Taxonomy" id="2748310"/>
    <lineage>
        <taxon>Bacteria</taxon>
        <taxon>Pseudomonadati</taxon>
        <taxon>Bacteroidota</taxon>
        <taxon>Cytophagia</taxon>
        <taxon>Cytophagales</taxon>
        <taxon>Hymenobacteraceae</taxon>
        <taxon>Hymenobacter</taxon>
    </lineage>
</organism>
<gene>
    <name evidence="2" type="ORF">HW556_12025</name>
</gene>